<dbReference type="PANTHER" id="PTHR46927">
    <property type="entry name" value="AGAP005574-PA"/>
    <property type="match status" value="1"/>
</dbReference>
<feature type="compositionally biased region" description="Acidic residues" evidence="6">
    <location>
        <begin position="132"/>
        <end position="145"/>
    </location>
</feature>
<dbReference type="InterPro" id="IPR038441">
    <property type="entry name" value="THAP_Znf_sf"/>
</dbReference>
<dbReference type="GO" id="GO:0003677">
    <property type="term" value="F:DNA binding"/>
    <property type="evidence" value="ECO:0007669"/>
    <property type="project" value="UniProtKB-UniRule"/>
</dbReference>
<dbReference type="SMART" id="SM00692">
    <property type="entry name" value="DM3"/>
    <property type="match status" value="1"/>
</dbReference>
<proteinExistence type="predicted"/>
<dbReference type="Pfam" id="PF05485">
    <property type="entry name" value="THAP"/>
    <property type="match status" value="1"/>
</dbReference>
<evidence type="ECO:0000259" key="7">
    <source>
        <dbReference type="PROSITE" id="PS50950"/>
    </source>
</evidence>
<evidence type="ECO:0000256" key="5">
    <source>
        <dbReference type="PROSITE-ProRule" id="PRU00309"/>
    </source>
</evidence>
<dbReference type="GO" id="GO:0008270">
    <property type="term" value="F:zinc ion binding"/>
    <property type="evidence" value="ECO:0007669"/>
    <property type="project" value="UniProtKB-KW"/>
</dbReference>
<evidence type="ECO:0000256" key="6">
    <source>
        <dbReference type="SAM" id="MobiDB-lite"/>
    </source>
</evidence>
<dbReference type="AlphaFoldDB" id="A0AAV8Y6E7"/>
<dbReference type="SMART" id="SM00980">
    <property type="entry name" value="THAP"/>
    <property type="match status" value="1"/>
</dbReference>
<feature type="region of interest" description="Disordered" evidence="6">
    <location>
        <begin position="110"/>
        <end position="145"/>
    </location>
</feature>
<dbReference type="InterPro" id="IPR006612">
    <property type="entry name" value="THAP_Znf"/>
</dbReference>
<dbReference type="Proteomes" id="UP001162162">
    <property type="component" value="Unassembled WGS sequence"/>
</dbReference>
<evidence type="ECO:0000256" key="1">
    <source>
        <dbReference type="ARBA" id="ARBA00022723"/>
    </source>
</evidence>
<keyword evidence="4 5" id="KW-0238">DNA-binding</keyword>
<evidence type="ECO:0000313" key="9">
    <source>
        <dbReference type="Proteomes" id="UP001162162"/>
    </source>
</evidence>
<protein>
    <recommendedName>
        <fullName evidence="7">THAP-type domain-containing protein</fullName>
    </recommendedName>
</protein>
<dbReference type="EMBL" id="JAPWTK010000172">
    <property type="protein sequence ID" value="KAJ8946971.1"/>
    <property type="molecule type" value="Genomic_DNA"/>
</dbReference>
<sequence>MCFTKGGTPLASTGNFVFVYIFPHIAIINMAKLECAVPTCKSQFKVKSRQKVAGQTYVSFHKLPVNRQHAKQWVQKCRIPNPSPDDKICSLHFRGSDFVVKPNSIRRRLRSKAMPSLNLPSRSKPPKYTLDSTEETSNCEDEGEDQMTYENLNQKFLKLSKEHADLSEQNRKKSDTIVKQAMRLKYLEERLLQLATKNGVSEKKISFDSDLEAVKRELEVRNSEFRRLSNNLSNLLSKTQLEILTRQKTRVRWSSEDMARAFPIYYFSKKCYLYLKYNLKFPLPSVEILEQWAESNEVVLRIPAYEIFQGLKNCEDESCE</sequence>
<keyword evidence="1" id="KW-0479">Metal-binding</keyword>
<keyword evidence="2 5" id="KW-0863">Zinc-finger</keyword>
<keyword evidence="3" id="KW-0862">Zinc</keyword>
<dbReference type="Gene3D" id="6.20.210.20">
    <property type="entry name" value="THAP domain"/>
    <property type="match status" value="1"/>
</dbReference>
<evidence type="ECO:0000256" key="2">
    <source>
        <dbReference type="ARBA" id="ARBA00022771"/>
    </source>
</evidence>
<organism evidence="8 9">
    <name type="scientific">Aromia moschata</name>
    <dbReference type="NCBI Taxonomy" id="1265417"/>
    <lineage>
        <taxon>Eukaryota</taxon>
        <taxon>Metazoa</taxon>
        <taxon>Ecdysozoa</taxon>
        <taxon>Arthropoda</taxon>
        <taxon>Hexapoda</taxon>
        <taxon>Insecta</taxon>
        <taxon>Pterygota</taxon>
        <taxon>Neoptera</taxon>
        <taxon>Endopterygota</taxon>
        <taxon>Coleoptera</taxon>
        <taxon>Polyphaga</taxon>
        <taxon>Cucujiformia</taxon>
        <taxon>Chrysomeloidea</taxon>
        <taxon>Cerambycidae</taxon>
        <taxon>Cerambycinae</taxon>
        <taxon>Callichromatini</taxon>
        <taxon>Aromia</taxon>
    </lineage>
</organism>
<evidence type="ECO:0000256" key="3">
    <source>
        <dbReference type="ARBA" id="ARBA00022833"/>
    </source>
</evidence>
<dbReference type="PANTHER" id="PTHR46927:SF3">
    <property type="entry name" value="THAP-TYPE DOMAIN-CONTAINING PROTEIN"/>
    <property type="match status" value="1"/>
</dbReference>
<dbReference type="SUPFAM" id="SSF57716">
    <property type="entry name" value="Glucocorticoid receptor-like (DNA-binding domain)"/>
    <property type="match status" value="1"/>
</dbReference>
<keyword evidence="9" id="KW-1185">Reference proteome</keyword>
<reference evidence="8" key="1">
    <citation type="journal article" date="2023" name="Insect Mol. Biol.">
        <title>Genome sequencing provides insights into the evolution of gene families encoding plant cell wall-degrading enzymes in longhorned beetles.</title>
        <authorList>
            <person name="Shin N.R."/>
            <person name="Okamura Y."/>
            <person name="Kirsch R."/>
            <person name="Pauchet Y."/>
        </authorList>
    </citation>
    <scope>NUCLEOTIDE SEQUENCE</scope>
    <source>
        <strain evidence="8">AMC_N1</strain>
    </source>
</reference>
<evidence type="ECO:0000256" key="4">
    <source>
        <dbReference type="ARBA" id="ARBA00023125"/>
    </source>
</evidence>
<dbReference type="PROSITE" id="PS50950">
    <property type="entry name" value="ZF_THAP"/>
    <property type="match status" value="1"/>
</dbReference>
<gene>
    <name evidence="8" type="ORF">NQ318_015909</name>
</gene>
<accession>A0AAV8Y6E7</accession>
<comment type="caution">
    <text evidence="8">The sequence shown here is derived from an EMBL/GenBank/DDBJ whole genome shotgun (WGS) entry which is preliminary data.</text>
</comment>
<evidence type="ECO:0000313" key="8">
    <source>
        <dbReference type="EMBL" id="KAJ8946971.1"/>
    </source>
</evidence>
<feature type="domain" description="THAP-type" evidence="7">
    <location>
        <begin position="30"/>
        <end position="118"/>
    </location>
</feature>
<name>A0AAV8Y6E7_9CUCU</name>
<dbReference type="InterPro" id="IPR052224">
    <property type="entry name" value="THAP_domain_protein"/>
</dbReference>